<dbReference type="InterPro" id="IPR050797">
    <property type="entry name" value="Carb_Metab_Trans_Reg"/>
</dbReference>
<feature type="domain" description="Zn(2)-C6 fungal-type" evidence="7">
    <location>
        <begin position="111"/>
        <end position="145"/>
    </location>
</feature>
<dbReference type="CDD" id="cd00067">
    <property type="entry name" value="GAL4"/>
    <property type="match status" value="1"/>
</dbReference>
<dbReference type="SMART" id="SM00066">
    <property type="entry name" value="GAL4"/>
    <property type="match status" value="1"/>
</dbReference>
<feature type="compositionally biased region" description="Polar residues" evidence="6">
    <location>
        <begin position="649"/>
        <end position="662"/>
    </location>
</feature>
<dbReference type="PANTHER" id="PTHR31668">
    <property type="entry name" value="GLUCOSE TRANSPORT TRANSCRIPTION REGULATOR RGT1-RELATED-RELATED"/>
    <property type="match status" value="1"/>
</dbReference>
<feature type="compositionally biased region" description="Polar residues" evidence="6">
    <location>
        <begin position="25"/>
        <end position="48"/>
    </location>
</feature>
<dbReference type="STRING" id="1109443.G4TD66"/>
<feature type="compositionally biased region" description="Basic and acidic residues" evidence="6">
    <location>
        <begin position="682"/>
        <end position="693"/>
    </location>
</feature>
<dbReference type="InterPro" id="IPR036864">
    <property type="entry name" value="Zn2-C6_fun-type_DNA-bd_sf"/>
</dbReference>
<feature type="region of interest" description="Disordered" evidence="6">
    <location>
        <begin position="414"/>
        <end position="439"/>
    </location>
</feature>
<dbReference type="InterPro" id="IPR007219">
    <property type="entry name" value="XnlR_reg_dom"/>
</dbReference>
<evidence type="ECO:0000256" key="4">
    <source>
        <dbReference type="ARBA" id="ARBA00023163"/>
    </source>
</evidence>
<dbReference type="Pfam" id="PF04082">
    <property type="entry name" value="Fungal_trans"/>
    <property type="match status" value="1"/>
</dbReference>
<evidence type="ECO:0000259" key="7">
    <source>
        <dbReference type="PROSITE" id="PS50048"/>
    </source>
</evidence>
<keyword evidence="9" id="KW-1185">Reference proteome</keyword>
<dbReference type="CDD" id="cd12148">
    <property type="entry name" value="fungal_TF_MHR"/>
    <property type="match status" value="1"/>
</dbReference>
<dbReference type="eggNOG" id="ENOG502QUQG">
    <property type="taxonomic scope" value="Eukaryota"/>
</dbReference>
<feature type="region of interest" description="Disordered" evidence="6">
    <location>
        <begin position="157"/>
        <end position="184"/>
    </location>
</feature>
<keyword evidence="1" id="KW-0479">Metal-binding</keyword>
<dbReference type="InterPro" id="IPR001138">
    <property type="entry name" value="Zn2Cys6_DnaBD"/>
</dbReference>
<dbReference type="PROSITE" id="PS50048">
    <property type="entry name" value="ZN2_CY6_FUNGAL_2"/>
    <property type="match status" value="1"/>
</dbReference>
<evidence type="ECO:0000313" key="9">
    <source>
        <dbReference type="Proteomes" id="UP000007148"/>
    </source>
</evidence>
<sequence length="754" mass="83231">MSFNNPYGQPQSGPSLPSSIGTALDRQSSLSSPYSAQFPSPVNGSNAQAKAGNKRKRAPADVAHRHPSEDSYNSDGHESGPTSAHNGVHSSKNASNPQNSDVKKRTKTQRACDKCRTKKIRCDVLPDTDPPLCAHCKQYNYDCTFFLPIQETRFKKKRQEEDASLQGRTYGPGHPGHPGERSETRVEVRTFGPTSVPFMINSTAALHVPVDVHGLHPRNVWNVVTAGDGYIKVGPLKPVTDSSLGPKAPDVRVERDIVERLINSYFANISPILPIITKAEFVAYQPNPPPILLYSICLMAATLRDTPRGIFDALRKIVSSIIKNDDVLSTPSLAHVQALLVLSMTADCHGTQPNPLSFLWVRSGVAIRMAQDLNLHRAEISKEGMETRRRVWATCVVVDRCCIVWVPANDRPDGLRRPTPDSAGPGNRISQRINPPIHHSGPSGLYSANDAMLEDILRRLDLWKQNLPVELTFTGPESKPAAGLLHVYYTCVYMIFWRVFMRISFICPPHLQFSLNVTEWNKVIENARSAILWFDRNDIYWDSWFATSYSLVSCALSQYHTWARRKDEEAVTTLLVLRDAVGEILCLLYEVTKTPQSGPANILAPTIGMRERSDAVFENLTFRKDTKGGAYVTSDPKIAAQLKELPQGTIITEPNTPATSSIDDPGSRDGTMFSNGPVSLMDTRDRAPSRDSIGRPPQPPSVYSHPNAPDQLGIDGVPGNMFDWGGWDTWLQSLGTEPLSSLALNGTTYPPPSS</sequence>
<gene>
    <name evidence="8" type="ORF">PIIN_03157</name>
</gene>
<dbReference type="EMBL" id="CAFZ01000050">
    <property type="protein sequence ID" value="CCA69258.1"/>
    <property type="molecule type" value="Genomic_DNA"/>
</dbReference>
<evidence type="ECO:0000313" key="8">
    <source>
        <dbReference type="EMBL" id="CCA69258.1"/>
    </source>
</evidence>
<dbReference type="AlphaFoldDB" id="G4TD66"/>
<accession>G4TD66</accession>
<evidence type="ECO:0000256" key="5">
    <source>
        <dbReference type="ARBA" id="ARBA00023242"/>
    </source>
</evidence>
<protein>
    <recommendedName>
        <fullName evidence="7">Zn(2)-C6 fungal-type domain-containing protein</fullName>
    </recommendedName>
</protein>
<feature type="compositionally biased region" description="Low complexity" evidence="6">
    <location>
        <begin position="1"/>
        <end position="19"/>
    </location>
</feature>
<feature type="compositionally biased region" description="Basic and acidic residues" evidence="6">
    <location>
        <begin position="58"/>
        <end position="69"/>
    </location>
</feature>
<organism evidence="8 9">
    <name type="scientific">Serendipita indica (strain DSM 11827)</name>
    <name type="common">Root endophyte fungus</name>
    <name type="synonym">Piriformospora indica</name>
    <dbReference type="NCBI Taxonomy" id="1109443"/>
    <lineage>
        <taxon>Eukaryota</taxon>
        <taxon>Fungi</taxon>
        <taxon>Dikarya</taxon>
        <taxon>Basidiomycota</taxon>
        <taxon>Agaricomycotina</taxon>
        <taxon>Agaricomycetes</taxon>
        <taxon>Sebacinales</taxon>
        <taxon>Serendipitaceae</taxon>
        <taxon>Serendipita</taxon>
    </lineage>
</organism>
<dbReference type="PROSITE" id="PS00463">
    <property type="entry name" value="ZN2_CY6_FUNGAL_1"/>
    <property type="match status" value="1"/>
</dbReference>
<evidence type="ECO:0000256" key="3">
    <source>
        <dbReference type="ARBA" id="ARBA00023125"/>
    </source>
</evidence>
<dbReference type="HOGENOM" id="CLU_006242_0_0_1"/>
<dbReference type="GO" id="GO:0000981">
    <property type="term" value="F:DNA-binding transcription factor activity, RNA polymerase II-specific"/>
    <property type="evidence" value="ECO:0007669"/>
    <property type="project" value="InterPro"/>
</dbReference>
<comment type="caution">
    <text evidence="8">The sequence shown here is derived from an EMBL/GenBank/DDBJ whole genome shotgun (WGS) entry which is preliminary data.</text>
</comment>
<dbReference type="OMA" id="HICFECE"/>
<dbReference type="Proteomes" id="UP000007148">
    <property type="component" value="Unassembled WGS sequence"/>
</dbReference>
<name>G4TD66_SERID</name>
<keyword evidence="5" id="KW-0539">Nucleus</keyword>
<feature type="region of interest" description="Disordered" evidence="6">
    <location>
        <begin position="646"/>
        <end position="719"/>
    </location>
</feature>
<dbReference type="OrthoDB" id="4161332at2759"/>
<dbReference type="InParanoid" id="G4TD66"/>
<evidence type="ECO:0000256" key="1">
    <source>
        <dbReference type="ARBA" id="ARBA00022723"/>
    </source>
</evidence>
<keyword evidence="2" id="KW-0805">Transcription regulation</keyword>
<dbReference type="SUPFAM" id="SSF57701">
    <property type="entry name" value="Zn2/Cys6 DNA-binding domain"/>
    <property type="match status" value="1"/>
</dbReference>
<reference evidence="8 9" key="1">
    <citation type="journal article" date="2011" name="PLoS Pathog.">
        <title>Endophytic Life Strategies Decoded by Genome and Transcriptome Analyses of the Mutualistic Root Symbiont Piriformospora indica.</title>
        <authorList>
            <person name="Zuccaro A."/>
            <person name="Lahrmann U."/>
            <person name="Guldener U."/>
            <person name="Langen G."/>
            <person name="Pfiffi S."/>
            <person name="Biedenkopf D."/>
            <person name="Wong P."/>
            <person name="Samans B."/>
            <person name="Grimm C."/>
            <person name="Basiewicz M."/>
            <person name="Murat C."/>
            <person name="Martin F."/>
            <person name="Kogel K.H."/>
        </authorList>
    </citation>
    <scope>NUCLEOTIDE SEQUENCE [LARGE SCALE GENOMIC DNA]</scope>
    <source>
        <strain evidence="8 9">DSM 11827</strain>
    </source>
</reference>
<dbReference type="GO" id="GO:0003677">
    <property type="term" value="F:DNA binding"/>
    <property type="evidence" value="ECO:0007669"/>
    <property type="project" value="UniProtKB-KW"/>
</dbReference>
<dbReference type="GO" id="GO:0006351">
    <property type="term" value="P:DNA-templated transcription"/>
    <property type="evidence" value="ECO:0007669"/>
    <property type="project" value="InterPro"/>
</dbReference>
<keyword evidence="4" id="KW-0804">Transcription</keyword>
<dbReference type="PANTHER" id="PTHR31668:SF26">
    <property type="entry name" value="GLUCOSE TRANSPORT TRANSCRIPTION REGULATOR RGT1-RELATED"/>
    <property type="match status" value="1"/>
</dbReference>
<dbReference type="Pfam" id="PF00172">
    <property type="entry name" value="Zn_clus"/>
    <property type="match status" value="1"/>
</dbReference>
<keyword evidence="3" id="KW-0238">DNA-binding</keyword>
<proteinExistence type="predicted"/>
<evidence type="ECO:0000256" key="6">
    <source>
        <dbReference type="SAM" id="MobiDB-lite"/>
    </source>
</evidence>
<feature type="compositionally biased region" description="Polar residues" evidence="6">
    <location>
        <begin position="70"/>
        <end position="100"/>
    </location>
</feature>
<evidence type="ECO:0000256" key="2">
    <source>
        <dbReference type="ARBA" id="ARBA00023015"/>
    </source>
</evidence>
<feature type="region of interest" description="Disordered" evidence="6">
    <location>
        <begin position="1"/>
        <end position="110"/>
    </location>
</feature>
<dbReference type="GO" id="GO:0008270">
    <property type="term" value="F:zinc ion binding"/>
    <property type="evidence" value="ECO:0007669"/>
    <property type="project" value="InterPro"/>
</dbReference>
<dbReference type="Gene3D" id="4.10.240.10">
    <property type="entry name" value="Zn(2)-C6 fungal-type DNA-binding domain"/>
    <property type="match status" value="1"/>
</dbReference>